<accession>A0A917S6B2</accession>
<evidence type="ECO:0008006" key="4">
    <source>
        <dbReference type="Google" id="ProtNLM"/>
    </source>
</evidence>
<dbReference type="Proteomes" id="UP000654670">
    <property type="component" value="Unassembled WGS sequence"/>
</dbReference>
<dbReference type="Pfam" id="PF14139">
    <property type="entry name" value="YpzG"/>
    <property type="match status" value="1"/>
</dbReference>
<proteinExistence type="predicted"/>
<gene>
    <name evidence="2" type="ORF">GCM10007968_22750</name>
</gene>
<feature type="compositionally biased region" description="Polar residues" evidence="1">
    <location>
        <begin position="30"/>
        <end position="39"/>
    </location>
</feature>
<sequence>MAKKPTLTDGTTDRFQTPGAHAKHPARQVNGETEQTQSGRILEVNKRHHQK</sequence>
<dbReference type="RefSeq" id="WP_188803435.1">
    <property type="nucleotide sequence ID" value="NZ_BMOK01000009.1"/>
</dbReference>
<evidence type="ECO:0000313" key="2">
    <source>
        <dbReference type="EMBL" id="GGL58180.1"/>
    </source>
</evidence>
<dbReference type="AlphaFoldDB" id="A0A917S6B2"/>
<name>A0A917S6B2_9BACL</name>
<dbReference type="EMBL" id="BMOK01000009">
    <property type="protein sequence ID" value="GGL58180.1"/>
    <property type="molecule type" value="Genomic_DNA"/>
</dbReference>
<organism evidence="2 3">
    <name type="scientific">Sporolactobacillus putidus</name>
    <dbReference type="NCBI Taxonomy" id="492735"/>
    <lineage>
        <taxon>Bacteria</taxon>
        <taxon>Bacillati</taxon>
        <taxon>Bacillota</taxon>
        <taxon>Bacilli</taxon>
        <taxon>Bacillales</taxon>
        <taxon>Sporolactobacillaceae</taxon>
        <taxon>Sporolactobacillus</taxon>
    </lineage>
</organism>
<evidence type="ECO:0000313" key="3">
    <source>
        <dbReference type="Proteomes" id="UP000654670"/>
    </source>
</evidence>
<evidence type="ECO:0000256" key="1">
    <source>
        <dbReference type="SAM" id="MobiDB-lite"/>
    </source>
</evidence>
<keyword evidence="3" id="KW-1185">Reference proteome</keyword>
<reference evidence="2" key="1">
    <citation type="journal article" date="2014" name="Int. J. Syst. Evol. Microbiol.">
        <title>Complete genome sequence of Corynebacterium casei LMG S-19264T (=DSM 44701T), isolated from a smear-ripened cheese.</title>
        <authorList>
            <consortium name="US DOE Joint Genome Institute (JGI-PGF)"/>
            <person name="Walter F."/>
            <person name="Albersmeier A."/>
            <person name="Kalinowski J."/>
            <person name="Ruckert C."/>
        </authorList>
    </citation>
    <scope>NUCLEOTIDE SEQUENCE</scope>
    <source>
        <strain evidence="2">JCM 15325</strain>
    </source>
</reference>
<protein>
    <recommendedName>
        <fullName evidence="4">YpzG-like protein</fullName>
    </recommendedName>
</protein>
<reference evidence="2" key="2">
    <citation type="submission" date="2020-09" db="EMBL/GenBank/DDBJ databases">
        <authorList>
            <person name="Sun Q."/>
            <person name="Ohkuma M."/>
        </authorList>
    </citation>
    <scope>NUCLEOTIDE SEQUENCE</scope>
    <source>
        <strain evidence="2">JCM 15325</strain>
    </source>
</reference>
<dbReference type="InterPro" id="IPR025413">
    <property type="entry name" value="YpzG-like"/>
</dbReference>
<feature type="region of interest" description="Disordered" evidence="1">
    <location>
        <begin position="1"/>
        <end position="51"/>
    </location>
</feature>
<comment type="caution">
    <text evidence="2">The sequence shown here is derived from an EMBL/GenBank/DDBJ whole genome shotgun (WGS) entry which is preliminary data.</text>
</comment>